<keyword evidence="3" id="KW-1185">Reference proteome</keyword>
<feature type="transmembrane region" description="Helical" evidence="1">
    <location>
        <begin position="126"/>
        <end position="144"/>
    </location>
</feature>
<evidence type="ECO:0000313" key="3">
    <source>
        <dbReference type="Proteomes" id="UP000184517"/>
    </source>
</evidence>
<dbReference type="EMBL" id="FQVF01000008">
    <property type="protein sequence ID" value="SHF46058.1"/>
    <property type="molecule type" value="Genomic_DNA"/>
</dbReference>
<evidence type="ECO:0000313" key="2">
    <source>
        <dbReference type="EMBL" id="SHF46058.1"/>
    </source>
</evidence>
<feature type="transmembrane region" description="Helical" evidence="1">
    <location>
        <begin position="34"/>
        <end position="55"/>
    </location>
</feature>
<proteinExistence type="predicted"/>
<dbReference type="RefSeq" id="WP_072839546.1">
    <property type="nucleotide sequence ID" value="NZ_FQVF01000008.1"/>
</dbReference>
<dbReference type="STRING" id="1122206.SAMN02745753_01982"/>
<reference evidence="3" key="1">
    <citation type="submission" date="2016-11" db="EMBL/GenBank/DDBJ databases">
        <authorList>
            <person name="Varghese N."/>
            <person name="Submissions S."/>
        </authorList>
    </citation>
    <scope>NUCLEOTIDE SEQUENCE [LARGE SCALE GENOMIC DNA]</scope>
    <source>
        <strain evidence="3">DSM 16579</strain>
    </source>
</reference>
<protein>
    <submittedName>
        <fullName evidence="2">Transporter family-2 protein</fullName>
    </submittedName>
</protein>
<dbReference type="PANTHER" id="PTHR34821:SF2">
    <property type="entry name" value="INNER MEMBRANE PROTEIN YDCZ"/>
    <property type="match status" value="1"/>
</dbReference>
<dbReference type="OrthoDB" id="9097160at2"/>
<dbReference type="Pfam" id="PF04657">
    <property type="entry name" value="DMT_YdcZ"/>
    <property type="match status" value="1"/>
</dbReference>
<keyword evidence="1" id="KW-0812">Transmembrane</keyword>
<organism evidence="2 3">
    <name type="scientific">Marinomonas polaris DSM 16579</name>
    <dbReference type="NCBI Taxonomy" id="1122206"/>
    <lineage>
        <taxon>Bacteria</taxon>
        <taxon>Pseudomonadati</taxon>
        <taxon>Pseudomonadota</taxon>
        <taxon>Gammaproteobacteria</taxon>
        <taxon>Oceanospirillales</taxon>
        <taxon>Oceanospirillaceae</taxon>
        <taxon>Marinomonas</taxon>
    </lineage>
</organism>
<dbReference type="Proteomes" id="UP000184517">
    <property type="component" value="Unassembled WGS sequence"/>
</dbReference>
<keyword evidence="1" id="KW-0472">Membrane</keyword>
<sequence length="153" mass="16575">MTVFFAVFMLILGGVALSVQSSINGRLGNSVGVIASAWLTFVIGFAISFLLFFFFESNHEVTLFSAPKWQLSGALFGVMYMLIVVFAVPKIGIAAATVCTISGQLIMSLIIDHFGWLDNNIIPLGSNRYVAILLLIGAITMIYMSNKRIAKSA</sequence>
<keyword evidence="1" id="KW-1133">Transmembrane helix</keyword>
<feature type="transmembrane region" description="Helical" evidence="1">
    <location>
        <begin position="75"/>
        <end position="106"/>
    </location>
</feature>
<evidence type="ECO:0000256" key="1">
    <source>
        <dbReference type="SAM" id="Phobius"/>
    </source>
</evidence>
<gene>
    <name evidence="2" type="ORF">SAMN02745753_01982</name>
</gene>
<dbReference type="PANTHER" id="PTHR34821">
    <property type="entry name" value="INNER MEMBRANE PROTEIN YDCZ"/>
    <property type="match status" value="1"/>
</dbReference>
<name>A0A1M5BU78_9GAMM</name>
<dbReference type="GO" id="GO:0005886">
    <property type="term" value="C:plasma membrane"/>
    <property type="evidence" value="ECO:0007669"/>
    <property type="project" value="TreeGrafter"/>
</dbReference>
<dbReference type="AlphaFoldDB" id="A0A1M5BU78"/>
<accession>A0A1M5BU78</accession>
<dbReference type="InterPro" id="IPR006750">
    <property type="entry name" value="YdcZ"/>
</dbReference>